<protein>
    <recommendedName>
        <fullName evidence="3">Ribosomal RNA large subunit methyltransferase K/L-like methyltransferase domain-containing protein</fullName>
    </recommendedName>
</protein>
<evidence type="ECO:0000256" key="1">
    <source>
        <dbReference type="ARBA" id="ARBA00022603"/>
    </source>
</evidence>
<comment type="caution">
    <text evidence="4">The sequence shown here is derived from an EMBL/GenBank/DDBJ whole genome shotgun (WGS) entry which is preliminary data.</text>
</comment>
<dbReference type="AlphaFoldDB" id="A0A9P6LX96"/>
<evidence type="ECO:0000313" key="5">
    <source>
        <dbReference type="Proteomes" id="UP000738359"/>
    </source>
</evidence>
<organism evidence="4 5">
    <name type="scientific">Mortierella alpina</name>
    <name type="common">Oleaginous fungus</name>
    <name type="synonym">Mortierella renispora</name>
    <dbReference type="NCBI Taxonomy" id="64518"/>
    <lineage>
        <taxon>Eukaryota</taxon>
        <taxon>Fungi</taxon>
        <taxon>Fungi incertae sedis</taxon>
        <taxon>Mucoromycota</taxon>
        <taxon>Mortierellomycotina</taxon>
        <taxon>Mortierellomycetes</taxon>
        <taxon>Mortierellales</taxon>
        <taxon>Mortierellaceae</taxon>
        <taxon>Mortierella</taxon>
    </lineage>
</organism>
<dbReference type="InterPro" id="IPR000241">
    <property type="entry name" value="RlmKL-like_Mtase"/>
</dbReference>
<evidence type="ECO:0000313" key="4">
    <source>
        <dbReference type="EMBL" id="KAF9948101.1"/>
    </source>
</evidence>
<proteinExistence type="predicted"/>
<evidence type="ECO:0000256" key="2">
    <source>
        <dbReference type="ARBA" id="ARBA00022679"/>
    </source>
</evidence>
<feature type="domain" description="Ribosomal RNA large subunit methyltransferase K/L-like methyltransferase" evidence="3">
    <location>
        <begin position="2"/>
        <end position="111"/>
    </location>
</feature>
<dbReference type="Pfam" id="PF01170">
    <property type="entry name" value="UPF0020"/>
    <property type="match status" value="1"/>
</dbReference>
<dbReference type="GO" id="GO:0032259">
    <property type="term" value="P:methylation"/>
    <property type="evidence" value="ECO:0007669"/>
    <property type="project" value="UniProtKB-KW"/>
</dbReference>
<dbReference type="PRINTS" id="PR00507">
    <property type="entry name" value="N12N6MTFRASE"/>
</dbReference>
<dbReference type="Gene3D" id="3.40.50.150">
    <property type="entry name" value="Vaccinia Virus protein VP39"/>
    <property type="match status" value="1"/>
</dbReference>
<dbReference type="EMBL" id="JAAAHY010001571">
    <property type="protein sequence ID" value="KAF9948101.1"/>
    <property type="molecule type" value="Genomic_DNA"/>
</dbReference>
<dbReference type="InterPro" id="IPR029063">
    <property type="entry name" value="SAM-dependent_MTases_sf"/>
</dbReference>
<sequence length="305" mass="33910">MDAELSLIMANQALCGPGKLVYDPFVGTGSFLMTCAHFGAMTVGSDIDGRQIRGKGKASIQSNCEQYDLKGRVLDALVFDVCHAPWRRFKGGLFDAIVTDPPYGVRAGAKTLGRKDPAKQATEPRMAVEEGVHAHLLPDYVPPTKPYEMSEVVADLLMFAVKNLVRGGRLVYWLPTVTEDYTIDDLPTHPCMELVANCEQAFGQWSRRLITMEKVADWDGEAALGPPTGDMNKSTTDPKRQGHFGFRDRYFAFSTVENAKRKKELKEAYQKGGPEGVAAYMRSLEEKKKLLQQQQEQEEQGLQSL</sequence>
<dbReference type="PIRSF" id="PIRSF017259">
    <property type="entry name" value="tRNA_mtfrase_TRM11"/>
    <property type="match status" value="1"/>
</dbReference>
<dbReference type="GO" id="GO:0043527">
    <property type="term" value="C:tRNA methyltransferase complex"/>
    <property type="evidence" value="ECO:0007669"/>
    <property type="project" value="UniProtKB-ARBA"/>
</dbReference>
<keyword evidence="1" id="KW-0489">Methyltransferase</keyword>
<keyword evidence="2" id="KW-0808">Transferase</keyword>
<dbReference type="GO" id="GO:0005737">
    <property type="term" value="C:cytoplasm"/>
    <property type="evidence" value="ECO:0007669"/>
    <property type="project" value="TreeGrafter"/>
</dbReference>
<dbReference type="InterPro" id="IPR002052">
    <property type="entry name" value="DNA_methylase_N6_adenine_CS"/>
</dbReference>
<evidence type="ECO:0000259" key="3">
    <source>
        <dbReference type="Pfam" id="PF01170"/>
    </source>
</evidence>
<dbReference type="GO" id="GO:0003676">
    <property type="term" value="F:nucleic acid binding"/>
    <property type="evidence" value="ECO:0007669"/>
    <property type="project" value="InterPro"/>
</dbReference>
<dbReference type="PANTHER" id="PTHR13370">
    <property type="entry name" value="RNA METHYLASE-RELATED"/>
    <property type="match status" value="1"/>
</dbReference>
<dbReference type="SUPFAM" id="SSF53335">
    <property type="entry name" value="S-adenosyl-L-methionine-dependent methyltransferases"/>
    <property type="match status" value="1"/>
</dbReference>
<accession>A0A9P6LX96</accession>
<dbReference type="Proteomes" id="UP000738359">
    <property type="component" value="Unassembled WGS sequence"/>
</dbReference>
<dbReference type="PANTHER" id="PTHR13370:SF3">
    <property type="entry name" value="TRNA (GUANINE(10)-N2)-METHYLTRANSFERASE HOMOLOG"/>
    <property type="match status" value="1"/>
</dbReference>
<dbReference type="OrthoDB" id="333024at2759"/>
<name>A0A9P6LX96_MORAP</name>
<dbReference type="PROSITE" id="PS00092">
    <property type="entry name" value="N6_MTASE"/>
    <property type="match status" value="1"/>
</dbReference>
<dbReference type="GO" id="GO:0008168">
    <property type="term" value="F:methyltransferase activity"/>
    <property type="evidence" value="ECO:0007669"/>
    <property type="project" value="UniProtKB-KW"/>
</dbReference>
<reference evidence="4" key="1">
    <citation type="journal article" date="2020" name="Fungal Divers.">
        <title>Resolving the Mortierellaceae phylogeny through synthesis of multi-gene phylogenetics and phylogenomics.</title>
        <authorList>
            <person name="Vandepol N."/>
            <person name="Liber J."/>
            <person name="Desiro A."/>
            <person name="Na H."/>
            <person name="Kennedy M."/>
            <person name="Barry K."/>
            <person name="Grigoriev I.V."/>
            <person name="Miller A.N."/>
            <person name="O'Donnell K."/>
            <person name="Stajich J.E."/>
            <person name="Bonito G."/>
        </authorList>
    </citation>
    <scope>NUCLEOTIDE SEQUENCE</scope>
    <source>
        <strain evidence="4">CK1249</strain>
    </source>
</reference>
<keyword evidence="5" id="KW-1185">Reference proteome</keyword>
<gene>
    <name evidence="4" type="ORF">BGZ70_002370</name>
</gene>